<dbReference type="AlphaFoldDB" id="A0A4S8NS53"/>
<dbReference type="PANTHER" id="PTHR30151:SF0">
    <property type="entry name" value="ABC TRANSPORTER PERMEASE PROTEIN MJ0413-RELATED"/>
    <property type="match status" value="1"/>
</dbReference>
<evidence type="ECO:0000256" key="7">
    <source>
        <dbReference type="RuleBase" id="RU363032"/>
    </source>
</evidence>
<dbReference type="EMBL" id="STGV01000008">
    <property type="protein sequence ID" value="THV20177.1"/>
    <property type="molecule type" value="Genomic_DNA"/>
</dbReference>
<evidence type="ECO:0000313" key="10">
    <source>
        <dbReference type="Proteomes" id="UP000308828"/>
    </source>
</evidence>
<dbReference type="InterPro" id="IPR000515">
    <property type="entry name" value="MetI-like"/>
</dbReference>
<protein>
    <submittedName>
        <fullName evidence="9">ABC transporter permease subunit</fullName>
    </submittedName>
</protein>
<dbReference type="SUPFAM" id="SSF161098">
    <property type="entry name" value="MetI-like"/>
    <property type="match status" value="1"/>
</dbReference>
<accession>A0A4S8NS53</accession>
<dbReference type="GO" id="GO:0005886">
    <property type="term" value="C:plasma membrane"/>
    <property type="evidence" value="ECO:0007669"/>
    <property type="project" value="UniProtKB-SubCell"/>
</dbReference>
<dbReference type="InterPro" id="IPR035906">
    <property type="entry name" value="MetI-like_sf"/>
</dbReference>
<organism evidence="9 10">
    <name type="scientific">Peteryoungia ipomoeae</name>
    <dbReference type="NCBI Taxonomy" id="1210932"/>
    <lineage>
        <taxon>Bacteria</taxon>
        <taxon>Pseudomonadati</taxon>
        <taxon>Pseudomonadota</taxon>
        <taxon>Alphaproteobacteria</taxon>
        <taxon>Hyphomicrobiales</taxon>
        <taxon>Rhizobiaceae</taxon>
        <taxon>Peteryoungia</taxon>
    </lineage>
</organism>
<keyword evidence="3" id="KW-1003">Cell membrane</keyword>
<evidence type="ECO:0000256" key="6">
    <source>
        <dbReference type="ARBA" id="ARBA00023136"/>
    </source>
</evidence>
<dbReference type="Gene3D" id="1.10.3720.10">
    <property type="entry name" value="MetI-like"/>
    <property type="match status" value="1"/>
</dbReference>
<feature type="transmembrane region" description="Helical" evidence="7">
    <location>
        <begin position="12"/>
        <end position="35"/>
    </location>
</feature>
<comment type="similarity">
    <text evidence="7">Belongs to the binding-protein-dependent transport system permease family.</text>
</comment>
<keyword evidence="10" id="KW-1185">Reference proteome</keyword>
<name>A0A4S8NS53_9HYPH</name>
<keyword evidence="6 7" id="KW-0472">Membrane</keyword>
<dbReference type="CDD" id="cd06261">
    <property type="entry name" value="TM_PBP2"/>
    <property type="match status" value="1"/>
</dbReference>
<dbReference type="GO" id="GO:0055085">
    <property type="term" value="P:transmembrane transport"/>
    <property type="evidence" value="ECO:0007669"/>
    <property type="project" value="InterPro"/>
</dbReference>
<evidence type="ECO:0000256" key="5">
    <source>
        <dbReference type="ARBA" id="ARBA00022989"/>
    </source>
</evidence>
<sequence>MKGFADRVGRIGRFFWSGWAGLAGLAVFAAVWQLGAEAYGSFVLPTPAATIRTLFGLAADTDNRLLVLSTSLRAIAGFALATVLGTIAGVVAGYHPALMRLARPQVTLLIGVPPIAWIVLLMIWFGMGAGTVIATAAIAALPLVFVGAAEGIQTRDRALEDMARMAGLSPLARLVKISLRQMLHALFPSLVMALGTAFKAAVMAELLANAGGIGGALANARSALDVEAALAWILLSVIALIGVEYGIVQPLRAEAEAWREAAQPWGVRR</sequence>
<evidence type="ECO:0000256" key="2">
    <source>
        <dbReference type="ARBA" id="ARBA00022448"/>
    </source>
</evidence>
<comment type="caution">
    <text evidence="9">The sequence shown here is derived from an EMBL/GenBank/DDBJ whole genome shotgun (WGS) entry which is preliminary data.</text>
</comment>
<dbReference type="RefSeq" id="WP_136600194.1">
    <property type="nucleotide sequence ID" value="NZ_STGV01000008.1"/>
</dbReference>
<reference evidence="9 10" key="1">
    <citation type="submission" date="2019-04" db="EMBL/GenBank/DDBJ databases">
        <title>Genome sequence of strain shin9-1.</title>
        <authorList>
            <person name="Gao J."/>
            <person name="Sun J."/>
        </authorList>
    </citation>
    <scope>NUCLEOTIDE SEQUENCE [LARGE SCALE GENOMIC DNA]</scope>
    <source>
        <strain evidence="10">shin9-1</strain>
    </source>
</reference>
<feature type="domain" description="ABC transmembrane type-1" evidence="8">
    <location>
        <begin position="67"/>
        <end position="245"/>
    </location>
</feature>
<evidence type="ECO:0000259" key="8">
    <source>
        <dbReference type="PROSITE" id="PS50928"/>
    </source>
</evidence>
<feature type="transmembrane region" description="Helical" evidence="7">
    <location>
        <begin position="228"/>
        <end position="248"/>
    </location>
</feature>
<keyword evidence="2 7" id="KW-0813">Transport</keyword>
<evidence type="ECO:0000313" key="9">
    <source>
        <dbReference type="EMBL" id="THV20177.1"/>
    </source>
</evidence>
<feature type="transmembrane region" description="Helical" evidence="7">
    <location>
        <begin position="74"/>
        <end position="94"/>
    </location>
</feature>
<dbReference type="Proteomes" id="UP000308828">
    <property type="component" value="Unassembled WGS sequence"/>
</dbReference>
<dbReference type="Pfam" id="PF00528">
    <property type="entry name" value="BPD_transp_1"/>
    <property type="match status" value="1"/>
</dbReference>
<evidence type="ECO:0000256" key="1">
    <source>
        <dbReference type="ARBA" id="ARBA00004651"/>
    </source>
</evidence>
<feature type="transmembrane region" description="Helical" evidence="7">
    <location>
        <begin position="183"/>
        <end position="208"/>
    </location>
</feature>
<feature type="transmembrane region" description="Helical" evidence="7">
    <location>
        <begin position="132"/>
        <end position="152"/>
    </location>
</feature>
<evidence type="ECO:0000256" key="4">
    <source>
        <dbReference type="ARBA" id="ARBA00022692"/>
    </source>
</evidence>
<evidence type="ECO:0000256" key="3">
    <source>
        <dbReference type="ARBA" id="ARBA00022475"/>
    </source>
</evidence>
<gene>
    <name evidence="9" type="ORF">FAA97_19220</name>
</gene>
<keyword evidence="5 7" id="KW-1133">Transmembrane helix</keyword>
<comment type="subcellular location">
    <subcellularLocation>
        <location evidence="1 7">Cell membrane</location>
        <topology evidence="1 7">Multi-pass membrane protein</topology>
    </subcellularLocation>
</comment>
<dbReference type="PROSITE" id="PS50928">
    <property type="entry name" value="ABC_TM1"/>
    <property type="match status" value="1"/>
</dbReference>
<keyword evidence="4 7" id="KW-0812">Transmembrane</keyword>
<proteinExistence type="inferred from homology"/>
<dbReference type="OrthoDB" id="258894at2"/>
<feature type="transmembrane region" description="Helical" evidence="7">
    <location>
        <begin position="106"/>
        <end position="126"/>
    </location>
</feature>
<dbReference type="PANTHER" id="PTHR30151">
    <property type="entry name" value="ALKANE SULFONATE ABC TRANSPORTER-RELATED, MEMBRANE SUBUNIT"/>
    <property type="match status" value="1"/>
</dbReference>